<feature type="active site" description="Nucleophile" evidence="6">
    <location>
        <position position="25"/>
    </location>
</feature>
<proteinExistence type="predicted"/>
<dbReference type="PIRSF" id="PIRSF000915">
    <property type="entry name" value="PGP-type_phosphatase"/>
    <property type="match status" value="1"/>
</dbReference>
<comment type="cofactor">
    <cofactor evidence="8">
        <name>Mg(2+)</name>
        <dbReference type="ChEBI" id="CHEBI:18420"/>
    </cofactor>
    <text evidence="8">Divalent metal ions. Mg(2+) is the most effective.</text>
</comment>
<dbReference type="Proteomes" id="UP000311382">
    <property type="component" value="Unassembled WGS sequence"/>
</dbReference>
<dbReference type="NCBIfam" id="TIGR01460">
    <property type="entry name" value="HAD-SF-IIA"/>
    <property type="match status" value="1"/>
</dbReference>
<name>A0A5C5FRE2_9BASI</name>
<dbReference type="FunFam" id="3.40.50.1000:FF:000039">
    <property type="entry name" value="Phosphoglycolate phosphatase"/>
    <property type="match status" value="1"/>
</dbReference>
<feature type="active site" description="Proton donor" evidence="6">
    <location>
        <position position="27"/>
    </location>
</feature>
<dbReference type="GO" id="GO:0008967">
    <property type="term" value="F:phosphoglycolate phosphatase activity"/>
    <property type="evidence" value="ECO:0007669"/>
    <property type="project" value="TreeGrafter"/>
</dbReference>
<feature type="binding site" evidence="8">
    <location>
        <position position="27"/>
    </location>
    <ligand>
        <name>Mg(2+)</name>
        <dbReference type="ChEBI" id="CHEBI:18420"/>
    </ligand>
</feature>
<keyword evidence="1 5" id="KW-0378">Hydrolase</keyword>
<dbReference type="NCBIfam" id="TIGR01452">
    <property type="entry name" value="PGP_euk"/>
    <property type="match status" value="1"/>
</dbReference>
<dbReference type="GO" id="GO:0004035">
    <property type="term" value="F:alkaline phosphatase activity"/>
    <property type="evidence" value="ECO:0007669"/>
    <property type="project" value="TreeGrafter"/>
</dbReference>
<comment type="catalytic activity">
    <reaction evidence="2 5">
        <text>4-nitrophenyl phosphate + H2O = 4-nitrophenol + phosphate + H(+)</text>
        <dbReference type="Rhea" id="RHEA:21664"/>
        <dbReference type="ChEBI" id="CHEBI:15377"/>
        <dbReference type="ChEBI" id="CHEBI:15378"/>
        <dbReference type="ChEBI" id="CHEBI:43474"/>
        <dbReference type="ChEBI" id="CHEBI:57917"/>
        <dbReference type="ChEBI" id="CHEBI:61146"/>
        <dbReference type="EC" id="3.1.3.41"/>
    </reaction>
</comment>
<dbReference type="PANTHER" id="PTHR19288">
    <property type="entry name" value="4-NITROPHENYLPHOSPHATASE-RELATED"/>
    <property type="match status" value="1"/>
</dbReference>
<dbReference type="InterPro" id="IPR006357">
    <property type="entry name" value="HAD-SF_hydro_IIA"/>
</dbReference>
<accession>A0A5C5FRE2</accession>
<evidence type="ECO:0000256" key="5">
    <source>
        <dbReference type="PIRNR" id="PIRNR000915"/>
    </source>
</evidence>
<keyword evidence="8" id="KW-0479">Metal-binding</keyword>
<dbReference type="GO" id="GO:0046872">
    <property type="term" value="F:metal ion binding"/>
    <property type="evidence" value="ECO:0007669"/>
    <property type="project" value="UniProtKB-KW"/>
</dbReference>
<dbReference type="InterPro" id="IPR006349">
    <property type="entry name" value="PGP_euk"/>
</dbReference>
<evidence type="ECO:0000256" key="3">
    <source>
        <dbReference type="ARBA" id="ARBA00066659"/>
    </source>
</evidence>
<organism evidence="9 10">
    <name type="scientific">Rhodotorula diobovata</name>
    <dbReference type="NCBI Taxonomy" id="5288"/>
    <lineage>
        <taxon>Eukaryota</taxon>
        <taxon>Fungi</taxon>
        <taxon>Dikarya</taxon>
        <taxon>Basidiomycota</taxon>
        <taxon>Pucciniomycotina</taxon>
        <taxon>Microbotryomycetes</taxon>
        <taxon>Sporidiobolales</taxon>
        <taxon>Sporidiobolaceae</taxon>
        <taxon>Rhodotorula</taxon>
    </lineage>
</organism>
<dbReference type="EC" id="3.1.3.41" evidence="3 5"/>
<dbReference type="EMBL" id="SOZI01000097">
    <property type="protein sequence ID" value="TNY19380.1"/>
    <property type="molecule type" value="Genomic_DNA"/>
</dbReference>
<dbReference type="OrthoDB" id="413953at2759"/>
<dbReference type="Gene3D" id="3.40.50.1000">
    <property type="entry name" value="HAD superfamily/HAD-like"/>
    <property type="match status" value="2"/>
</dbReference>
<dbReference type="GO" id="GO:0005737">
    <property type="term" value="C:cytoplasm"/>
    <property type="evidence" value="ECO:0007669"/>
    <property type="project" value="TreeGrafter"/>
</dbReference>
<dbReference type="SUPFAM" id="SSF56784">
    <property type="entry name" value="HAD-like"/>
    <property type="match status" value="1"/>
</dbReference>
<evidence type="ECO:0000256" key="1">
    <source>
        <dbReference type="ARBA" id="ARBA00022801"/>
    </source>
</evidence>
<protein>
    <recommendedName>
        <fullName evidence="4 5">4-nitrophenylphosphatase</fullName>
        <shortName evidence="5">PNPPase</shortName>
        <ecNumber evidence="3 5">3.1.3.41</ecNumber>
    </recommendedName>
</protein>
<keyword evidence="8" id="KW-0460">Magnesium</keyword>
<dbReference type="InterPro" id="IPR036412">
    <property type="entry name" value="HAD-like_sf"/>
</dbReference>
<dbReference type="Pfam" id="PF13344">
    <property type="entry name" value="Hydrolase_6"/>
    <property type="match status" value="1"/>
</dbReference>
<dbReference type="STRING" id="5288.A0A5C5FRE2"/>
<evidence type="ECO:0000313" key="9">
    <source>
        <dbReference type="EMBL" id="TNY19380.1"/>
    </source>
</evidence>
<evidence type="ECO:0000256" key="2">
    <source>
        <dbReference type="ARBA" id="ARBA00050247"/>
    </source>
</evidence>
<dbReference type="InterPro" id="IPR023214">
    <property type="entry name" value="HAD_sf"/>
</dbReference>
<sequence length="300" mass="32595">MPARTLTTPEEYQALVDKYDTWLFDCDGVIWEGDHVIGKAGDTLQYLRQQGKRIFFVTNNATKSRASNKGKFDKMGIDCQVDEIFTSAFASAAYLKSVLNFPADKKVYVIGEKGIEDELDAVGIKHAGGTDPDDNVFIDLMDFSSITSDPDVGAVLCGLDMHMNYKKFAKAFKYLRENEGCLFMATNLDSTFPTHGTVHPGGGATTAPLTCALGRDPLVVGKPEAPMLESIVQTHKLDKSRMIMVGDRLNTDIAFGNKGGIDTLMVLTGIDSRADFEKDGAVAVPTYVVDALGDLSLLAE</sequence>
<comment type="caution">
    <text evidence="9">The sequence shown here is derived from an EMBL/GenBank/DDBJ whole genome shotgun (WGS) entry which is preliminary data.</text>
</comment>
<feature type="binding site" evidence="8">
    <location>
        <position position="25"/>
    </location>
    <ligand>
        <name>Mg(2+)</name>
        <dbReference type="ChEBI" id="CHEBI:18420"/>
    </ligand>
</feature>
<evidence type="ECO:0000256" key="7">
    <source>
        <dbReference type="PIRSR" id="PIRSR000915-2"/>
    </source>
</evidence>
<evidence type="ECO:0000256" key="6">
    <source>
        <dbReference type="PIRSR" id="PIRSR000915-1"/>
    </source>
</evidence>
<evidence type="ECO:0000256" key="4">
    <source>
        <dbReference type="ARBA" id="ARBA00069197"/>
    </source>
</evidence>
<dbReference type="AlphaFoldDB" id="A0A5C5FRE2"/>
<evidence type="ECO:0000313" key="10">
    <source>
        <dbReference type="Proteomes" id="UP000311382"/>
    </source>
</evidence>
<feature type="binding site" evidence="8">
    <location>
        <position position="247"/>
    </location>
    <ligand>
        <name>Mg(2+)</name>
        <dbReference type="ChEBI" id="CHEBI:18420"/>
    </ligand>
</feature>
<feature type="binding site" evidence="7">
    <location>
        <position position="222"/>
    </location>
    <ligand>
        <name>substrate</name>
    </ligand>
</feature>
<dbReference type="PANTHER" id="PTHR19288:SF46">
    <property type="entry name" value="HALOACID DEHALOGENASE-LIKE HYDROLASE DOMAIN-CONTAINING PROTEIN 2"/>
    <property type="match status" value="1"/>
</dbReference>
<dbReference type="Pfam" id="PF13242">
    <property type="entry name" value="Hydrolase_like"/>
    <property type="match status" value="1"/>
</dbReference>
<reference evidence="9 10" key="1">
    <citation type="submission" date="2019-03" db="EMBL/GenBank/DDBJ databases">
        <title>Rhodosporidium diobovatum UCD-FST 08-225 genome sequencing, assembly, and annotation.</title>
        <authorList>
            <person name="Fakankun I.U."/>
            <person name="Fristensky B."/>
            <person name="Levin D.B."/>
        </authorList>
    </citation>
    <scope>NUCLEOTIDE SEQUENCE [LARGE SCALE GENOMIC DNA]</scope>
    <source>
        <strain evidence="9 10">UCD-FST 08-225</strain>
    </source>
</reference>
<keyword evidence="10" id="KW-1185">Reference proteome</keyword>
<evidence type="ECO:0000256" key="8">
    <source>
        <dbReference type="PIRSR" id="PIRSR000915-3"/>
    </source>
</evidence>
<gene>
    <name evidence="9" type="ORF">DMC30DRAFT_379020</name>
</gene>